<feature type="region of interest" description="Disordered" evidence="15">
    <location>
        <begin position="165"/>
        <end position="213"/>
    </location>
</feature>
<keyword evidence="7 13" id="KW-0862">Zinc</keyword>
<keyword evidence="6 13" id="KW-0863">Zinc-finger</keyword>
<dbReference type="GO" id="GO:0071007">
    <property type="term" value="C:U2-type catalytic step 2 spliceosome"/>
    <property type="evidence" value="ECO:0007669"/>
    <property type="project" value="TreeGrafter"/>
</dbReference>
<feature type="domain" description="C3H1-type" evidence="17">
    <location>
        <begin position="94"/>
        <end position="121"/>
    </location>
</feature>
<dbReference type="InterPro" id="IPR036855">
    <property type="entry name" value="Znf_CCCH_sf"/>
</dbReference>
<dbReference type="InterPro" id="IPR034181">
    <property type="entry name" value="Cwc2_RRM"/>
</dbReference>
<dbReference type="EMBL" id="KZ819606">
    <property type="protein sequence ID" value="PWN32085.1"/>
    <property type="molecule type" value="Genomic_DNA"/>
</dbReference>
<dbReference type="PROSITE" id="PS50102">
    <property type="entry name" value="RRM"/>
    <property type="match status" value="1"/>
</dbReference>
<evidence type="ECO:0000256" key="15">
    <source>
        <dbReference type="SAM" id="MobiDB-lite"/>
    </source>
</evidence>
<accession>A0A316V9D0</accession>
<evidence type="ECO:0000313" key="19">
    <source>
        <dbReference type="Proteomes" id="UP000245771"/>
    </source>
</evidence>
<dbReference type="Proteomes" id="UP000245771">
    <property type="component" value="Unassembled WGS sequence"/>
</dbReference>
<dbReference type="Gene3D" id="3.30.70.330">
    <property type="match status" value="1"/>
</dbReference>
<feature type="region of interest" description="Disordered" evidence="15">
    <location>
        <begin position="427"/>
        <end position="456"/>
    </location>
</feature>
<dbReference type="SUPFAM" id="SSF90229">
    <property type="entry name" value="CCCH zinc finger"/>
    <property type="match status" value="1"/>
</dbReference>
<dbReference type="InParanoid" id="A0A316V9D0"/>
<dbReference type="Pfam" id="PF00076">
    <property type="entry name" value="RRM_1"/>
    <property type="match status" value="1"/>
</dbReference>
<evidence type="ECO:0000256" key="14">
    <source>
        <dbReference type="SAM" id="Coils"/>
    </source>
</evidence>
<dbReference type="InterPro" id="IPR000504">
    <property type="entry name" value="RRM_dom"/>
</dbReference>
<keyword evidence="8 12" id="KW-0694">RNA-binding</keyword>
<feature type="zinc finger region" description="C3H1-type" evidence="13">
    <location>
        <begin position="94"/>
        <end position="121"/>
    </location>
</feature>
<dbReference type="InterPro" id="IPR039171">
    <property type="entry name" value="Cwc2/Slt11"/>
</dbReference>
<feature type="compositionally biased region" description="Polar residues" evidence="15">
    <location>
        <begin position="1"/>
        <end position="25"/>
    </location>
</feature>
<dbReference type="PANTHER" id="PTHR14089:SF2">
    <property type="entry name" value="PRE-MRNA-SPLICING FACTOR CWC2"/>
    <property type="match status" value="1"/>
</dbReference>
<keyword evidence="19" id="KW-1185">Reference proteome</keyword>
<dbReference type="SMART" id="SM00356">
    <property type="entry name" value="ZnF_C3H1"/>
    <property type="match status" value="1"/>
</dbReference>
<evidence type="ECO:0000256" key="6">
    <source>
        <dbReference type="ARBA" id="ARBA00022771"/>
    </source>
</evidence>
<dbReference type="CDD" id="cd12360">
    <property type="entry name" value="RRM_cwf2"/>
    <property type="match status" value="1"/>
</dbReference>
<feature type="coiled-coil region" evidence="14">
    <location>
        <begin position="285"/>
        <end position="319"/>
    </location>
</feature>
<keyword evidence="10" id="KW-0539">Nucleus</keyword>
<organism evidence="18 19">
    <name type="scientific">Meira miltonrushii</name>
    <dbReference type="NCBI Taxonomy" id="1280837"/>
    <lineage>
        <taxon>Eukaryota</taxon>
        <taxon>Fungi</taxon>
        <taxon>Dikarya</taxon>
        <taxon>Basidiomycota</taxon>
        <taxon>Ustilaginomycotina</taxon>
        <taxon>Exobasidiomycetes</taxon>
        <taxon>Exobasidiales</taxon>
        <taxon>Brachybasidiaceae</taxon>
        <taxon>Meira</taxon>
    </lineage>
</organism>
<evidence type="ECO:0000256" key="11">
    <source>
        <dbReference type="ARBA" id="ARBA00023306"/>
    </source>
</evidence>
<keyword evidence="4 13" id="KW-0479">Metal-binding</keyword>
<keyword evidence="5" id="KW-0747">Spliceosome</keyword>
<dbReference type="InterPro" id="IPR032297">
    <property type="entry name" value="Torus"/>
</dbReference>
<evidence type="ECO:0000259" key="17">
    <source>
        <dbReference type="PROSITE" id="PS50103"/>
    </source>
</evidence>
<dbReference type="SUPFAM" id="SSF54928">
    <property type="entry name" value="RNA-binding domain, RBD"/>
    <property type="match status" value="1"/>
</dbReference>
<evidence type="ECO:0000256" key="4">
    <source>
        <dbReference type="ARBA" id="ARBA00022723"/>
    </source>
</evidence>
<keyword evidence="3" id="KW-0507">mRNA processing</keyword>
<feature type="coiled-coil region" evidence="14">
    <location>
        <begin position="355"/>
        <end position="382"/>
    </location>
</feature>
<dbReference type="InterPro" id="IPR035979">
    <property type="entry name" value="RBD_domain_sf"/>
</dbReference>
<dbReference type="Pfam" id="PF16131">
    <property type="entry name" value="Torus"/>
    <property type="match status" value="1"/>
</dbReference>
<dbReference type="FunCoup" id="A0A316V9D0">
    <property type="interactions" value="63"/>
</dbReference>
<dbReference type="GO" id="GO:0071006">
    <property type="term" value="C:U2-type catalytic step 1 spliceosome"/>
    <property type="evidence" value="ECO:0007669"/>
    <property type="project" value="TreeGrafter"/>
</dbReference>
<dbReference type="InterPro" id="IPR000571">
    <property type="entry name" value="Znf_CCCH"/>
</dbReference>
<dbReference type="OrthoDB" id="10251848at2759"/>
<dbReference type="STRING" id="1280837.A0A316V9D0"/>
<dbReference type="RefSeq" id="XP_025352387.1">
    <property type="nucleotide sequence ID" value="XM_025497066.1"/>
</dbReference>
<evidence type="ECO:0000256" key="1">
    <source>
        <dbReference type="ARBA" id="ARBA00004123"/>
    </source>
</evidence>
<comment type="similarity">
    <text evidence="2">Belongs to the RRM CWC2 family.</text>
</comment>
<dbReference type="GO" id="GO:0008270">
    <property type="term" value="F:zinc ion binding"/>
    <property type="evidence" value="ECO:0007669"/>
    <property type="project" value="UniProtKB-KW"/>
</dbReference>
<dbReference type="InterPro" id="IPR012677">
    <property type="entry name" value="Nucleotide-bd_a/b_plait_sf"/>
</dbReference>
<dbReference type="PANTHER" id="PTHR14089">
    <property type="entry name" value="PRE-MRNA-SPLICING FACTOR RBM22"/>
    <property type="match status" value="1"/>
</dbReference>
<feature type="domain" description="RRM" evidence="16">
    <location>
        <begin position="215"/>
        <end position="276"/>
    </location>
</feature>
<evidence type="ECO:0000256" key="2">
    <source>
        <dbReference type="ARBA" id="ARBA00008024"/>
    </source>
</evidence>
<evidence type="ECO:0000256" key="7">
    <source>
        <dbReference type="ARBA" id="ARBA00022833"/>
    </source>
</evidence>
<evidence type="ECO:0000256" key="9">
    <source>
        <dbReference type="ARBA" id="ARBA00023187"/>
    </source>
</evidence>
<reference evidence="18 19" key="1">
    <citation type="journal article" date="2018" name="Mol. Biol. Evol.">
        <title>Broad Genomic Sampling Reveals a Smut Pathogenic Ancestry of the Fungal Clade Ustilaginomycotina.</title>
        <authorList>
            <person name="Kijpornyongpan T."/>
            <person name="Mondo S.J."/>
            <person name="Barry K."/>
            <person name="Sandor L."/>
            <person name="Lee J."/>
            <person name="Lipzen A."/>
            <person name="Pangilinan J."/>
            <person name="LaButti K."/>
            <person name="Hainaut M."/>
            <person name="Henrissat B."/>
            <person name="Grigoriev I.V."/>
            <person name="Spatafora J.W."/>
            <person name="Aime M.C."/>
        </authorList>
    </citation>
    <scope>NUCLEOTIDE SEQUENCE [LARGE SCALE GENOMIC DNA]</scope>
    <source>
        <strain evidence="18 19">MCA 3882</strain>
    </source>
</reference>
<proteinExistence type="inferred from homology"/>
<comment type="subcellular location">
    <subcellularLocation>
        <location evidence="1">Nucleus</location>
    </subcellularLocation>
</comment>
<gene>
    <name evidence="18" type="ORF">FA14DRAFT_138671</name>
</gene>
<evidence type="ECO:0000313" key="18">
    <source>
        <dbReference type="EMBL" id="PWN32085.1"/>
    </source>
</evidence>
<evidence type="ECO:0000256" key="3">
    <source>
        <dbReference type="ARBA" id="ARBA00022664"/>
    </source>
</evidence>
<sequence length="456" mass="51036">MSEVSNAGPSSQVASTSNNVRSLTSKPARKQVTHREVENIRQSTDKANQSGITYNIWYNKYSGGEYDDGKTQNVKSSTRVKIAKDAGYTRANRNGGAFVCLFFARGYCPNGQDCTFLHMLPVDVPDQGHDVFGREKHGDFRDDMGGVGSIQRVNRTLYVGHIHEESNDMSSRQQQQQQRQKHANGDRKDTKWNAFSESGGKGWDRSQPKNQMSPTEKVLFRHFSEFGDLERIRVLHSRGCGFVTYKREVDAQFAKEAMMHQSLDHNECINLRWATDDPNLGAQKRDRLEREREGMQAIKANISEEARRAGQSLLELEQAATLEGYDDEEAGDPKRLRIEASEEGENDNGMNGVSEEEYQQLLEENKRNWEKIEQEDAELQAKAVAEIEAAEEAAANVSSNGDSAILPNETDKENGLFDKKALEALHALRKKQQPTPAALPSKSALTGLADYGSDSD</sequence>
<feature type="region of interest" description="Disordered" evidence="15">
    <location>
        <begin position="1"/>
        <end position="44"/>
    </location>
</feature>
<evidence type="ECO:0000259" key="16">
    <source>
        <dbReference type="PROSITE" id="PS50102"/>
    </source>
</evidence>
<protein>
    <recommendedName>
        <fullName evidence="20">Pre-mRNA-splicing factor CWC2</fullName>
    </recommendedName>
</protein>
<dbReference type="PROSITE" id="PS50103">
    <property type="entry name" value="ZF_C3H1"/>
    <property type="match status" value="1"/>
</dbReference>
<keyword evidence="9" id="KW-0508">mRNA splicing</keyword>
<evidence type="ECO:0008006" key="20">
    <source>
        <dbReference type="Google" id="ProtNLM"/>
    </source>
</evidence>
<evidence type="ECO:0000256" key="12">
    <source>
        <dbReference type="PROSITE-ProRule" id="PRU00176"/>
    </source>
</evidence>
<dbReference type="GO" id="GO:0008380">
    <property type="term" value="P:RNA splicing"/>
    <property type="evidence" value="ECO:0007669"/>
    <property type="project" value="UniProtKB-KW"/>
</dbReference>
<keyword evidence="14" id="KW-0175">Coiled coil</keyword>
<dbReference type="GeneID" id="37018847"/>
<dbReference type="GO" id="GO:0006397">
    <property type="term" value="P:mRNA processing"/>
    <property type="evidence" value="ECO:0007669"/>
    <property type="project" value="UniProtKB-KW"/>
</dbReference>
<evidence type="ECO:0000256" key="5">
    <source>
        <dbReference type="ARBA" id="ARBA00022728"/>
    </source>
</evidence>
<evidence type="ECO:0000256" key="8">
    <source>
        <dbReference type="ARBA" id="ARBA00022884"/>
    </source>
</evidence>
<keyword evidence="11" id="KW-0131">Cell cycle</keyword>
<dbReference type="AlphaFoldDB" id="A0A316V9D0"/>
<evidence type="ECO:0000256" key="13">
    <source>
        <dbReference type="PROSITE-ProRule" id="PRU00723"/>
    </source>
</evidence>
<dbReference type="GO" id="GO:0017070">
    <property type="term" value="F:U6 snRNA binding"/>
    <property type="evidence" value="ECO:0007669"/>
    <property type="project" value="TreeGrafter"/>
</dbReference>
<feature type="region of interest" description="Disordered" evidence="15">
    <location>
        <begin position="391"/>
        <end position="413"/>
    </location>
</feature>
<name>A0A316V9D0_9BASI</name>
<dbReference type="GO" id="GO:0036002">
    <property type="term" value="F:pre-mRNA binding"/>
    <property type="evidence" value="ECO:0007669"/>
    <property type="project" value="TreeGrafter"/>
</dbReference>
<dbReference type="GO" id="GO:0000974">
    <property type="term" value="C:Prp19 complex"/>
    <property type="evidence" value="ECO:0007669"/>
    <property type="project" value="TreeGrafter"/>
</dbReference>
<evidence type="ECO:0000256" key="10">
    <source>
        <dbReference type="ARBA" id="ARBA00023242"/>
    </source>
</evidence>